<evidence type="ECO:0000313" key="1">
    <source>
        <dbReference type="EMBL" id="GHP00654.1"/>
    </source>
</evidence>
<reference evidence="1" key="1">
    <citation type="submission" date="2020-10" db="EMBL/GenBank/DDBJ databases">
        <title>Taxonomic study of unclassified bacteria belonging to the class Ktedonobacteria.</title>
        <authorList>
            <person name="Yabe S."/>
            <person name="Wang C.M."/>
            <person name="Zheng Y."/>
            <person name="Sakai Y."/>
            <person name="Cavaletti L."/>
            <person name="Monciardini P."/>
            <person name="Donadio S."/>
        </authorList>
    </citation>
    <scope>NUCLEOTIDE SEQUENCE</scope>
    <source>
        <strain evidence="1">ID150040</strain>
    </source>
</reference>
<dbReference type="RefSeq" id="WP_220211244.1">
    <property type="nucleotide sequence ID" value="NZ_BNJK01000003.1"/>
</dbReference>
<proteinExistence type="predicted"/>
<dbReference type="Proteomes" id="UP000597444">
    <property type="component" value="Unassembled WGS sequence"/>
</dbReference>
<comment type="caution">
    <text evidence="1">The sequence shown here is derived from an EMBL/GenBank/DDBJ whole genome shotgun (WGS) entry which is preliminary data.</text>
</comment>
<protein>
    <submittedName>
        <fullName evidence="1">Uncharacterized protein</fullName>
    </submittedName>
</protein>
<dbReference type="AlphaFoldDB" id="A0A8J3IU56"/>
<name>A0A8J3IU56_9CHLR</name>
<keyword evidence="2" id="KW-1185">Reference proteome</keyword>
<dbReference type="EMBL" id="BNJK01000003">
    <property type="protein sequence ID" value="GHP00654.1"/>
    <property type="molecule type" value="Genomic_DNA"/>
</dbReference>
<gene>
    <name evidence="1" type="ORF">KSF_107010</name>
</gene>
<evidence type="ECO:0000313" key="2">
    <source>
        <dbReference type="Proteomes" id="UP000597444"/>
    </source>
</evidence>
<sequence>MSKMDYYRAALDTFWSAVEQEKVALSTASAFVRLSEGGYWDITDVATFNLNPAVYDAGKLVPHGICLPLVLPLSEEVLVASLEEHRPLIEAKEKDEAFWNEFYWWEEASWMADTGE</sequence>
<organism evidence="1 2">
    <name type="scientific">Reticulibacter mediterranei</name>
    <dbReference type="NCBI Taxonomy" id="2778369"/>
    <lineage>
        <taxon>Bacteria</taxon>
        <taxon>Bacillati</taxon>
        <taxon>Chloroflexota</taxon>
        <taxon>Ktedonobacteria</taxon>
        <taxon>Ktedonobacterales</taxon>
        <taxon>Reticulibacteraceae</taxon>
        <taxon>Reticulibacter</taxon>
    </lineage>
</organism>
<accession>A0A8J3IU56</accession>